<organism evidence="6 7">
    <name type="scientific">Rubus argutus</name>
    <name type="common">Southern blackberry</name>
    <dbReference type="NCBI Taxonomy" id="59490"/>
    <lineage>
        <taxon>Eukaryota</taxon>
        <taxon>Viridiplantae</taxon>
        <taxon>Streptophyta</taxon>
        <taxon>Embryophyta</taxon>
        <taxon>Tracheophyta</taxon>
        <taxon>Spermatophyta</taxon>
        <taxon>Magnoliopsida</taxon>
        <taxon>eudicotyledons</taxon>
        <taxon>Gunneridae</taxon>
        <taxon>Pentapetalae</taxon>
        <taxon>rosids</taxon>
        <taxon>fabids</taxon>
        <taxon>Rosales</taxon>
        <taxon>Rosaceae</taxon>
        <taxon>Rosoideae</taxon>
        <taxon>Rosoideae incertae sedis</taxon>
        <taxon>Rubus</taxon>
    </lineage>
</organism>
<comment type="caution">
    <text evidence="6">The sequence shown here is derived from an EMBL/GenBank/DDBJ whole genome shotgun (WGS) entry which is preliminary data.</text>
</comment>
<dbReference type="GO" id="GO:0005737">
    <property type="term" value="C:cytoplasm"/>
    <property type="evidence" value="ECO:0007669"/>
    <property type="project" value="UniProtKB-ARBA"/>
</dbReference>
<protein>
    <recommendedName>
        <fullName evidence="5">EF-hand domain-containing protein</fullName>
    </recommendedName>
</protein>
<dbReference type="SMART" id="SM00054">
    <property type="entry name" value="EFh"/>
    <property type="match status" value="4"/>
</dbReference>
<feature type="domain" description="EF-hand" evidence="5">
    <location>
        <begin position="146"/>
        <end position="181"/>
    </location>
</feature>
<keyword evidence="7" id="KW-1185">Reference proteome</keyword>
<name>A0AAW1Y584_RUBAR</name>
<feature type="domain" description="EF-hand" evidence="5">
    <location>
        <begin position="110"/>
        <end position="145"/>
    </location>
</feature>
<keyword evidence="2" id="KW-0479">Metal-binding</keyword>
<dbReference type="PROSITE" id="PS50222">
    <property type="entry name" value="EF_HAND_2"/>
    <property type="match status" value="4"/>
</dbReference>
<keyword evidence="4" id="KW-0106">Calcium</keyword>
<accession>A0AAW1Y584</accession>
<gene>
    <name evidence="6" type="ORF">M0R45_008831</name>
</gene>
<sequence length="183" mass="20851">MSNVNFLDFQYKLYKKKLLRKPSRSLSFWDRQNSGLTPGFEQEMKRVFDKFDTDKDGKISQHDYRVILGGLGQGIAVGEVPKIFKLVDLDRDGFINFEEFMEVHKKRGGVRAIDIQNAFQTFDLKGDGKISADEVMEVLKRLGEGCSLEECQKMVRAVSTSGDGMVDRDEFMAMMTRSMKPAA</sequence>
<dbReference type="InterPro" id="IPR002048">
    <property type="entry name" value="EF_hand_dom"/>
</dbReference>
<dbReference type="Pfam" id="PF13499">
    <property type="entry name" value="EF-hand_7"/>
    <property type="match status" value="2"/>
</dbReference>
<feature type="domain" description="EF-hand" evidence="5">
    <location>
        <begin position="39"/>
        <end position="74"/>
    </location>
</feature>
<evidence type="ECO:0000256" key="4">
    <source>
        <dbReference type="ARBA" id="ARBA00022837"/>
    </source>
</evidence>
<evidence type="ECO:0000259" key="5">
    <source>
        <dbReference type="PROSITE" id="PS50222"/>
    </source>
</evidence>
<evidence type="ECO:0000256" key="1">
    <source>
        <dbReference type="ARBA" id="ARBA00003291"/>
    </source>
</evidence>
<dbReference type="InterPro" id="IPR018247">
    <property type="entry name" value="EF_Hand_1_Ca_BS"/>
</dbReference>
<dbReference type="PANTHER" id="PTHR10891">
    <property type="entry name" value="EF-HAND CALCIUM-BINDING DOMAIN CONTAINING PROTEIN"/>
    <property type="match status" value="1"/>
</dbReference>
<comment type="function">
    <text evidence="1">Potential calcium sensor.</text>
</comment>
<dbReference type="SUPFAM" id="SSF47473">
    <property type="entry name" value="EF-hand"/>
    <property type="match status" value="1"/>
</dbReference>
<dbReference type="InterPro" id="IPR039647">
    <property type="entry name" value="EF_hand_pair_protein_CML-like"/>
</dbReference>
<dbReference type="GO" id="GO:0005509">
    <property type="term" value="F:calcium ion binding"/>
    <property type="evidence" value="ECO:0007669"/>
    <property type="project" value="InterPro"/>
</dbReference>
<keyword evidence="3" id="KW-0677">Repeat</keyword>
<dbReference type="AlphaFoldDB" id="A0AAW1Y584"/>
<evidence type="ECO:0000313" key="6">
    <source>
        <dbReference type="EMBL" id="KAK9943215.1"/>
    </source>
</evidence>
<feature type="domain" description="EF-hand" evidence="5">
    <location>
        <begin position="75"/>
        <end position="109"/>
    </location>
</feature>
<dbReference type="InterPro" id="IPR011992">
    <property type="entry name" value="EF-hand-dom_pair"/>
</dbReference>
<evidence type="ECO:0000256" key="2">
    <source>
        <dbReference type="ARBA" id="ARBA00022723"/>
    </source>
</evidence>
<reference evidence="6 7" key="1">
    <citation type="journal article" date="2023" name="G3 (Bethesda)">
        <title>A chromosome-length genome assembly and annotation of blackberry (Rubus argutus, cv. 'Hillquist').</title>
        <authorList>
            <person name="Bruna T."/>
            <person name="Aryal R."/>
            <person name="Dudchenko O."/>
            <person name="Sargent D.J."/>
            <person name="Mead D."/>
            <person name="Buti M."/>
            <person name="Cavallini A."/>
            <person name="Hytonen T."/>
            <person name="Andres J."/>
            <person name="Pham M."/>
            <person name="Weisz D."/>
            <person name="Mascagni F."/>
            <person name="Usai G."/>
            <person name="Natali L."/>
            <person name="Bassil N."/>
            <person name="Fernandez G.E."/>
            <person name="Lomsadze A."/>
            <person name="Armour M."/>
            <person name="Olukolu B."/>
            <person name="Poorten T."/>
            <person name="Britton C."/>
            <person name="Davik J."/>
            <person name="Ashrafi H."/>
            <person name="Aiden E.L."/>
            <person name="Borodovsky M."/>
            <person name="Worthington M."/>
        </authorList>
    </citation>
    <scope>NUCLEOTIDE SEQUENCE [LARGE SCALE GENOMIC DNA]</scope>
    <source>
        <strain evidence="6">PI 553951</strain>
    </source>
</reference>
<dbReference type="EMBL" id="JBEDUW010000002">
    <property type="protein sequence ID" value="KAK9943215.1"/>
    <property type="molecule type" value="Genomic_DNA"/>
</dbReference>
<dbReference type="Proteomes" id="UP001457282">
    <property type="component" value="Unassembled WGS sequence"/>
</dbReference>
<evidence type="ECO:0000313" key="7">
    <source>
        <dbReference type="Proteomes" id="UP001457282"/>
    </source>
</evidence>
<dbReference type="Gene3D" id="1.10.238.10">
    <property type="entry name" value="EF-hand"/>
    <property type="match status" value="2"/>
</dbReference>
<proteinExistence type="predicted"/>
<dbReference type="PROSITE" id="PS00018">
    <property type="entry name" value="EF_HAND_1"/>
    <property type="match status" value="1"/>
</dbReference>
<evidence type="ECO:0000256" key="3">
    <source>
        <dbReference type="ARBA" id="ARBA00022737"/>
    </source>
</evidence>
<dbReference type="FunFam" id="1.10.238.10:FF:000089">
    <property type="entry name" value="calmodulin-like protein 3"/>
    <property type="match status" value="1"/>
</dbReference>